<dbReference type="Proteomes" id="UP000280307">
    <property type="component" value="Unassembled WGS sequence"/>
</dbReference>
<comment type="caution">
    <text evidence="1">The sequence shown here is derived from an EMBL/GenBank/DDBJ whole genome shotgun (WGS) entry which is preliminary data.</text>
</comment>
<protein>
    <submittedName>
        <fullName evidence="1">Uncharacterized protein</fullName>
    </submittedName>
</protein>
<accession>A0A426U3N3</accession>
<name>A0A426U3N3_9CHLR</name>
<evidence type="ECO:0000313" key="1">
    <source>
        <dbReference type="EMBL" id="RRR74472.1"/>
    </source>
</evidence>
<proteinExistence type="predicted"/>
<evidence type="ECO:0000313" key="2">
    <source>
        <dbReference type="Proteomes" id="UP000280307"/>
    </source>
</evidence>
<reference evidence="1 2" key="1">
    <citation type="submission" date="2018-12" db="EMBL/GenBank/DDBJ databases">
        <title>Genome Sequence of Candidatus Viridilinea halotolerans isolated from saline sulfide-rich spring.</title>
        <authorList>
            <person name="Grouzdev D.S."/>
            <person name="Burganskaya E.I."/>
            <person name="Krutkina M.S."/>
            <person name="Sukhacheva M.V."/>
            <person name="Gorlenko V.M."/>
        </authorList>
    </citation>
    <scope>NUCLEOTIDE SEQUENCE [LARGE SCALE GENOMIC DNA]</scope>
    <source>
        <strain evidence="1">Chok-6</strain>
    </source>
</reference>
<dbReference type="AlphaFoldDB" id="A0A426U3N3"/>
<organism evidence="1 2">
    <name type="scientific">Candidatus Viridilinea halotolerans</name>
    <dbReference type="NCBI Taxonomy" id="2491704"/>
    <lineage>
        <taxon>Bacteria</taxon>
        <taxon>Bacillati</taxon>
        <taxon>Chloroflexota</taxon>
        <taxon>Chloroflexia</taxon>
        <taxon>Chloroflexales</taxon>
        <taxon>Chloroflexineae</taxon>
        <taxon>Oscillochloridaceae</taxon>
        <taxon>Candidatus Viridilinea</taxon>
    </lineage>
</organism>
<sequence length="124" mass="13359">MQFTIAPQSGSVVWCHDLAARSAAAGIPSLTLLVVLLDADVGKSTELPAFLTGLRHEVQTTGCFPCIITPNEGLAQVVATELARHLPQEPWAVSSLTQMLESQWMTHCSGQLVVDFALALYQIQ</sequence>
<gene>
    <name evidence="1" type="ORF">EI684_07030</name>
</gene>
<dbReference type="EMBL" id="RSAS01000271">
    <property type="protein sequence ID" value="RRR74472.1"/>
    <property type="molecule type" value="Genomic_DNA"/>
</dbReference>